<comment type="caution">
    <text evidence="3">The sequence shown here is derived from an EMBL/GenBank/DDBJ whole genome shotgun (WGS) entry which is preliminary data.</text>
</comment>
<sequence length="424" mass="48096">MSILSTQNTPFSRLHDFETILDDAASPMTVDLVKLRELCARGPLPNYPPFLRPRLWRLLLGSLPPEKHSWRKSDREARKRYYAIARRFLSDVESASPTTPPSANDRLLDTIFKDVSRTQPMVSFFSSLMSSGHHQRAQTPANEEDLPPMASRTDILVDRLRLLRGTTMISPLFPEMAPQIMISMPDSDAYDSKHQTPHSLHDMRPLESAHSHRNALLRILYFHSLLHPDHPYNQAMPSLLAPLYFVLATQENDYDDSYEAEADTFWAFGELVGDVGSVIGTVDEDQGEEGVRGLLRLFSERLKWADEELWDQLHHKSLDPSLPYWSFRWISCLLAQTLPLQQVIHLWDSIFSQPPESLSEHPRLTFLVDVSTSMVLRLRTLLVVAGSHYKGGLWGDEVPPDDPSNRSDGTMGDGFVEGMKVLGG</sequence>
<feature type="region of interest" description="Disordered" evidence="1">
    <location>
        <begin position="395"/>
        <end position="414"/>
    </location>
</feature>
<dbReference type="Gene3D" id="1.10.10.750">
    <property type="entry name" value="Ypt/Rab-GAP domain of gyp1p, domain 1"/>
    <property type="match status" value="1"/>
</dbReference>
<protein>
    <recommendedName>
        <fullName evidence="2">Rab-GAP TBC domain-containing protein</fullName>
    </recommendedName>
</protein>
<dbReference type="Gene3D" id="1.10.472.80">
    <property type="entry name" value="Ypt/Rab-GAP domain of gyp1p, domain 3"/>
    <property type="match status" value="1"/>
</dbReference>
<dbReference type="GO" id="GO:0005096">
    <property type="term" value="F:GTPase activator activity"/>
    <property type="evidence" value="ECO:0007669"/>
    <property type="project" value="TreeGrafter"/>
</dbReference>
<keyword evidence="4" id="KW-1185">Reference proteome</keyword>
<dbReference type="OrthoDB" id="29853at2759"/>
<dbReference type="GO" id="GO:0006886">
    <property type="term" value="P:intracellular protein transport"/>
    <property type="evidence" value="ECO:0007669"/>
    <property type="project" value="TreeGrafter"/>
</dbReference>
<gene>
    <name evidence="3" type="ORF">BS47DRAFT_693048</name>
</gene>
<organism evidence="3 4">
    <name type="scientific">Hydnum rufescens UP504</name>
    <dbReference type="NCBI Taxonomy" id="1448309"/>
    <lineage>
        <taxon>Eukaryota</taxon>
        <taxon>Fungi</taxon>
        <taxon>Dikarya</taxon>
        <taxon>Basidiomycota</taxon>
        <taxon>Agaricomycotina</taxon>
        <taxon>Agaricomycetes</taxon>
        <taxon>Cantharellales</taxon>
        <taxon>Hydnaceae</taxon>
        <taxon>Hydnum</taxon>
    </lineage>
</organism>
<reference evidence="3" key="1">
    <citation type="journal article" date="2020" name="Nat. Commun.">
        <title>Large-scale genome sequencing of mycorrhizal fungi provides insights into the early evolution of symbiotic traits.</title>
        <authorList>
            <person name="Miyauchi S."/>
            <person name="Kiss E."/>
            <person name="Kuo A."/>
            <person name="Drula E."/>
            <person name="Kohler A."/>
            <person name="Sanchez-Garcia M."/>
            <person name="Morin E."/>
            <person name="Andreopoulos B."/>
            <person name="Barry K.W."/>
            <person name="Bonito G."/>
            <person name="Buee M."/>
            <person name="Carver A."/>
            <person name="Chen C."/>
            <person name="Cichocki N."/>
            <person name="Clum A."/>
            <person name="Culley D."/>
            <person name="Crous P.W."/>
            <person name="Fauchery L."/>
            <person name="Girlanda M."/>
            <person name="Hayes R.D."/>
            <person name="Keri Z."/>
            <person name="LaButti K."/>
            <person name="Lipzen A."/>
            <person name="Lombard V."/>
            <person name="Magnuson J."/>
            <person name="Maillard F."/>
            <person name="Murat C."/>
            <person name="Nolan M."/>
            <person name="Ohm R.A."/>
            <person name="Pangilinan J."/>
            <person name="Pereira M.F."/>
            <person name="Perotto S."/>
            <person name="Peter M."/>
            <person name="Pfister S."/>
            <person name="Riley R."/>
            <person name="Sitrit Y."/>
            <person name="Stielow J.B."/>
            <person name="Szollosi G."/>
            <person name="Zifcakova L."/>
            <person name="Stursova M."/>
            <person name="Spatafora J.W."/>
            <person name="Tedersoo L."/>
            <person name="Vaario L.M."/>
            <person name="Yamada A."/>
            <person name="Yan M."/>
            <person name="Wang P."/>
            <person name="Xu J."/>
            <person name="Bruns T."/>
            <person name="Baldrian P."/>
            <person name="Vilgalys R."/>
            <person name="Dunand C."/>
            <person name="Henrissat B."/>
            <person name="Grigoriev I.V."/>
            <person name="Hibbett D."/>
            <person name="Nagy L.G."/>
            <person name="Martin F.M."/>
        </authorList>
    </citation>
    <scope>NUCLEOTIDE SEQUENCE</scope>
    <source>
        <strain evidence="3">UP504</strain>
    </source>
</reference>
<dbReference type="SUPFAM" id="SSF47923">
    <property type="entry name" value="Ypt/Rab-GAP domain of gyp1p"/>
    <property type="match status" value="2"/>
</dbReference>
<evidence type="ECO:0000313" key="3">
    <source>
        <dbReference type="EMBL" id="KAF9504295.1"/>
    </source>
</evidence>
<evidence type="ECO:0000256" key="1">
    <source>
        <dbReference type="SAM" id="MobiDB-lite"/>
    </source>
</evidence>
<dbReference type="SMART" id="SM00164">
    <property type="entry name" value="TBC"/>
    <property type="match status" value="1"/>
</dbReference>
<dbReference type="InterPro" id="IPR035969">
    <property type="entry name" value="Rab-GAP_TBC_sf"/>
</dbReference>
<dbReference type="AlphaFoldDB" id="A0A9P6DN61"/>
<evidence type="ECO:0000313" key="4">
    <source>
        <dbReference type="Proteomes" id="UP000886523"/>
    </source>
</evidence>
<dbReference type="Proteomes" id="UP000886523">
    <property type="component" value="Unassembled WGS sequence"/>
</dbReference>
<dbReference type="PANTHER" id="PTHR22957">
    <property type="entry name" value="TBC1 DOMAIN FAMILY MEMBER GTPASE-ACTIVATING PROTEIN"/>
    <property type="match status" value="1"/>
</dbReference>
<evidence type="ECO:0000259" key="2">
    <source>
        <dbReference type="PROSITE" id="PS50086"/>
    </source>
</evidence>
<dbReference type="PROSITE" id="PS50086">
    <property type="entry name" value="TBC_RABGAP"/>
    <property type="match status" value="1"/>
</dbReference>
<dbReference type="EMBL" id="MU129241">
    <property type="protein sequence ID" value="KAF9504295.1"/>
    <property type="molecule type" value="Genomic_DNA"/>
</dbReference>
<accession>A0A9P6DN61</accession>
<proteinExistence type="predicted"/>
<feature type="domain" description="Rab-GAP TBC" evidence="2">
    <location>
        <begin position="46"/>
        <end position="354"/>
    </location>
</feature>
<dbReference type="InterPro" id="IPR000195">
    <property type="entry name" value="Rab-GAP-TBC_dom"/>
</dbReference>
<dbReference type="Pfam" id="PF00566">
    <property type="entry name" value="RabGAP-TBC"/>
    <property type="match status" value="1"/>
</dbReference>
<dbReference type="Gene3D" id="1.10.8.270">
    <property type="entry name" value="putative rabgap domain of human tbc1 domain family member 14 like domains"/>
    <property type="match status" value="1"/>
</dbReference>
<dbReference type="PANTHER" id="PTHR22957:SF27">
    <property type="entry name" value="TBC1 DOMAIN FAMILY MEMBER 13"/>
    <property type="match status" value="1"/>
</dbReference>
<name>A0A9P6DN61_9AGAM</name>